<keyword evidence="2" id="KW-1185">Reference proteome</keyword>
<dbReference type="RefSeq" id="WP_167224969.1">
    <property type="nucleotide sequence ID" value="NZ_VUYU01000007.1"/>
</dbReference>
<evidence type="ECO:0008006" key="3">
    <source>
        <dbReference type="Google" id="ProtNLM"/>
    </source>
</evidence>
<sequence>MKLMKQDQQFALDFPRDEIEARHTTHSGGKGEPFHDWYPYLEGFSSEFVKHMLTQYIPGARRIIEPFAGTGTAPIVLAGLGIDCGYCEVNPAMRLVISAKMAVGNLPRTERIAVRSRLLALSDSIAEKIAAAPSDELLLKDYQNNFGSSIFFDEGTFRSLLAIRTVNDQIGKQDPLLGMLLSVSVMSKIVICSLLKRAGDVRYKTEKELAKGIPDLVAEVGKHLIVIANDCLASPDLVGSIKLLTSNAKELGMCPDFLADGVITSPPYLNGTNYFRNTKLELWYGRFLGEKNALRSFRNLAITSGINDVAKTQGRVHVNETVRELVAKLEENAYDMRIPRMVAGYFEDMQVVLKSLSKNCRLNGVLCIDIGDSRYGGVHVPTHEILAAIGEDIGLQHVETIRLRTRTSKDQTKLSQSLIVLRKIKN</sequence>
<dbReference type="InterPro" id="IPR029063">
    <property type="entry name" value="SAM-dependent_MTases_sf"/>
</dbReference>
<accession>A0ABX0LK75</accession>
<dbReference type="Proteomes" id="UP000785613">
    <property type="component" value="Unassembled WGS sequence"/>
</dbReference>
<organism evidence="1 2">
    <name type="scientific">Massilia rubra</name>
    <dbReference type="NCBI Taxonomy" id="2607910"/>
    <lineage>
        <taxon>Bacteria</taxon>
        <taxon>Pseudomonadati</taxon>
        <taxon>Pseudomonadota</taxon>
        <taxon>Betaproteobacteria</taxon>
        <taxon>Burkholderiales</taxon>
        <taxon>Oxalobacteraceae</taxon>
        <taxon>Telluria group</taxon>
        <taxon>Massilia</taxon>
    </lineage>
</organism>
<dbReference type="EMBL" id="VUYU01000007">
    <property type="protein sequence ID" value="NHZ34464.1"/>
    <property type="molecule type" value="Genomic_DNA"/>
</dbReference>
<evidence type="ECO:0000313" key="2">
    <source>
        <dbReference type="Proteomes" id="UP000785613"/>
    </source>
</evidence>
<dbReference type="SUPFAM" id="SSF53335">
    <property type="entry name" value="S-adenosyl-L-methionine-dependent methyltransferases"/>
    <property type="match status" value="2"/>
</dbReference>
<proteinExistence type="predicted"/>
<protein>
    <recommendedName>
        <fullName evidence="3">Site-specific DNA-methyltransferase (cytosine-N(4)-specific)</fullName>
    </recommendedName>
</protein>
<evidence type="ECO:0000313" key="1">
    <source>
        <dbReference type="EMBL" id="NHZ34464.1"/>
    </source>
</evidence>
<name>A0ABX0LK75_9BURK</name>
<comment type="caution">
    <text evidence="1">The sequence shown here is derived from an EMBL/GenBank/DDBJ whole genome shotgun (WGS) entry which is preliminary data.</text>
</comment>
<gene>
    <name evidence="1" type="ORF">F0185_12815</name>
</gene>
<reference evidence="1 2" key="1">
    <citation type="submission" date="2019-09" db="EMBL/GenBank/DDBJ databases">
        <title>Taxonomy of Antarctic Massilia spp.: description of Massilia rubra sp. nov., Massilia aquatica sp. nov., Massilia mucilaginosa sp. nov., Massilia frigida sp. nov. isolated from streams, lakes and regoliths.</title>
        <authorList>
            <person name="Holochova P."/>
            <person name="Sedlacek I."/>
            <person name="Kralova S."/>
            <person name="Maslanova I."/>
            <person name="Busse H.-J."/>
            <person name="Stankova E."/>
            <person name="Vrbovska V."/>
            <person name="Kovarovic V."/>
            <person name="Bartak M."/>
            <person name="Svec P."/>
            <person name="Pantucek R."/>
        </authorList>
    </citation>
    <scope>NUCLEOTIDE SEQUENCE [LARGE SCALE GENOMIC DNA]</scope>
    <source>
        <strain evidence="1 2">CCM 8692</strain>
    </source>
</reference>
<dbReference type="Gene3D" id="3.40.50.150">
    <property type="entry name" value="Vaccinia Virus protein VP39"/>
    <property type="match status" value="1"/>
</dbReference>